<comment type="subcellular location">
    <subcellularLocation>
        <location evidence="1">Membrane</location>
        <topology evidence="1">Multi-pass membrane protein</topology>
    </subcellularLocation>
</comment>
<evidence type="ECO:0000256" key="3">
    <source>
        <dbReference type="ARBA" id="ARBA00022737"/>
    </source>
</evidence>
<evidence type="ECO:0000256" key="1">
    <source>
        <dbReference type="ARBA" id="ARBA00004141"/>
    </source>
</evidence>
<feature type="transmembrane region" description="Helical" evidence="7">
    <location>
        <begin position="81"/>
        <end position="103"/>
    </location>
</feature>
<dbReference type="InterPro" id="IPR026961">
    <property type="entry name" value="PGG_dom"/>
</dbReference>
<evidence type="ECO:0000313" key="9">
    <source>
        <dbReference type="EMBL" id="SPD22834.1"/>
    </source>
</evidence>
<feature type="transmembrane region" description="Helical" evidence="7">
    <location>
        <begin position="33"/>
        <end position="50"/>
    </location>
</feature>
<evidence type="ECO:0000256" key="5">
    <source>
        <dbReference type="ARBA" id="ARBA00023043"/>
    </source>
</evidence>
<dbReference type="AlphaFoldDB" id="A0A2N9IF83"/>
<reference evidence="9" key="1">
    <citation type="submission" date="2018-02" db="EMBL/GenBank/DDBJ databases">
        <authorList>
            <person name="Cohen D.B."/>
            <person name="Kent A.D."/>
        </authorList>
    </citation>
    <scope>NUCLEOTIDE SEQUENCE</scope>
</reference>
<evidence type="ECO:0000256" key="4">
    <source>
        <dbReference type="ARBA" id="ARBA00022989"/>
    </source>
</evidence>
<dbReference type="PANTHER" id="PTHR24186:SF37">
    <property type="entry name" value="PGG DOMAIN-CONTAINING PROTEIN"/>
    <property type="match status" value="1"/>
</dbReference>
<evidence type="ECO:0000256" key="2">
    <source>
        <dbReference type="ARBA" id="ARBA00022692"/>
    </source>
</evidence>
<keyword evidence="2 7" id="KW-0812">Transmembrane</keyword>
<dbReference type="PANTHER" id="PTHR24186">
    <property type="entry name" value="PROTEIN PHOSPHATASE 1 REGULATORY SUBUNIT"/>
    <property type="match status" value="1"/>
</dbReference>
<organism evidence="9">
    <name type="scientific">Fagus sylvatica</name>
    <name type="common">Beechnut</name>
    <dbReference type="NCBI Taxonomy" id="28930"/>
    <lineage>
        <taxon>Eukaryota</taxon>
        <taxon>Viridiplantae</taxon>
        <taxon>Streptophyta</taxon>
        <taxon>Embryophyta</taxon>
        <taxon>Tracheophyta</taxon>
        <taxon>Spermatophyta</taxon>
        <taxon>Magnoliopsida</taxon>
        <taxon>eudicotyledons</taxon>
        <taxon>Gunneridae</taxon>
        <taxon>Pentapetalae</taxon>
        <taxon>rosids</taxon>
        <taxon>fabids</taxon>
        <taxon>Fagales</taxon>
        <taxon>Fagaceae</taxon>
        <taxon>Fagus</taxon>
    </lineage>
</organism>
<proteinExistence type="predicted"/>
<keyword evidence="3" id="KW-0677">Repeat</keyword>
<gene>
    <name evidence="9" type="ORF">FSB_LOCUS50716</name>
</gene>
<protein>
    <recommendedName>
        <fullName evidence="8">PGG domain-containing protein</fullName>
    </recommendedName>
</protein>
<feature type="transmembrane region" description="Helical" evidence="7">
    <location>
        <begin position="136"/>
        <end position="155"/>
    </location>
</feature>
<evidence type="ECO:0000256" key="6">
    <source>
        <dbReference type="ARBA" id="ARBA00023136"/>
    </source>
</evidence>
<feature type="domain" description="PGG" evidence="8">
    <location>
        <begin position="27"/>
        <end position="128"/>
    </location>
</feature>
<keyword evidence="5" id="KW-0040">ANK repeat</keyword>
<evidence type="ECO:0000256" key="7">
    <source>
        <dbReference type="SAM" id="Phobius"/>
    </source>
</evidence>
<keyword evidence="6 7" id="KW-0472">Membrane</keyword>
<dbReference type="Pfam" id="PF13962">
    <property type="entry name" value="PGG"/>
    <property type="match status" value="1"/>
</dbReference>
<dbReference type="GO" id="GO:0005886">
    <property type="term" value="C:plasma membrane"/>
    <property type="evidence" value="ECO:0007669"/>
    <property type="project" value="TreeGrafter"/>
</dbReference>
<sequence>MSNLQHEKSLRSEIERYQYKPGEDSATSDIRNALLVVATLIVAVTFQAGVNPPGGVWQEDAPPPSSYDAGKAILGYKGVSFAFFLLSNTAAFSTSATIIGILVRGFPFYYLVRLALLLMVCTYVASISAVLPPDGVVSPINLCIALLLPFILLIVRHLWRRINELCALCWSCICCCCNKK</sequence>
<keyword evidence="4 7" id="KW-1133">Transmembrane helix</keyword>
<dbReference type="EMBL" id="OIVN01005523">
    <property type="protein sequence ID" value="SPD22834.1"/>
    <property type="molecule type" value="Genomic_DNA"/>
</dbReference>
<evidence type="ECO:0000259" key="8">
    <source>
        <dbReference type="Pfam" id="PF13962"/>
    </source>
</evidence>
<name>A0A2N9IF83_FAGSY</name>
<accession>A0A2N9IF83</accession>
<feature type="transmembrane region" description="Helical" evidence="7">
    <location>
        <begin position="110"/>
        <end position="130"/>
    </location>
</feature>